<dbReference type="AlphaFoldDB" id="A0A2G6DZX0"/>
<keyword evidence="4" id="KW-0239">DNA-directed DNA polymerase</keyword>
<dbReference type="NCBIfam" id="TIGR00594">
    <property type="entry name" value="polc"/>
    <property type="match status" value="1"/>
</dbReference>
<proteinExistence type="predicted"/>
<evidence type="ECO:0000313" key="7">
    <source>
        <dbReference type="EMBL" id="PID55393.1"/>
    </source>
</evidence>
<evidence type="ECO:0000256" key="4">
    <source>
        <dbReference type="ARBA" id="ARBA00022932"/>
    </source>
</evidence>
<dbReference type="EMBL" id="PDPS01000132">
    <property type="protein sequence ID" value="PID55393.1"/>
    <property type="molecule type" value="Genomic_DNA"/>
</dbReference>
<feature type="non-terminal residue" evidence="7">
    <location>
        <position position="405"/>
    </location>
</feature>
<evidence type="ECO:0000259" key="5">
    <source>
        <dbReference type="Pfam" id="PF07733"/>
    </source>
</evidence>
<dbReference type="GO" id="GO:0008408">
    <property type="term" value="F:3'-5' exonuclease activity"/>
    <property type="evidence" value="ECO:0007669"/>
    <property type="project" value="InterPro"/>
</dbReference>
<dbReference type="InterPro" id="IPR040982">
    <property type="entry name" value="DNA_pol3_finger"/>
</dbReference>
<keyword evidence="1 7" id="KW-0808">Transferase</keyword>
<keyword evidence="3" id="KW-0235">DNA replication</keyword>
<dbReference type="Pfam" id="PF17657">
    <property type="entry name" value="DNA_pol3_finger"/>
    <property type="match status" value="1"/>
</dbReference>
<dbReference type="PANTHER" id="PTHR32294:SF0">
    <property type="entry name" value="DNA POLYMERASE III SUBUNIT ALPHA"/>
    <property type="match status" value="1"/>
</dbReference>
<feature type="domain" description="Bacterial DNA polymerase III alpha subunit NTPase" evidence="5">
    <location>
        <begin position="2"/>
        <end position="148"/>
    </location>
</feature>
<gene>
    <name evidence="7" type="primary">dnaE</name>
    <name evidence="7" type="ORF">CSB45_16215</name>
</gene>
<accession>A0A2G6DZX0</accession>
<organism evidence="7 8">
    <name type="scientific">candidate division KSB3 bacterium</name>
    <dbReference type="NCBI Taxonomy" id="2044937"/>
    <lineage>
        <taxon>Bacteria</taxon>
        <taxon>candidate division KSB3</taxon>
    </lineage>
</organism>
<evidence type="ECO:0000313" key="8">
    <source>
        <dbReference type="Proteomes" id="UP000229740"/>
    </source>
</evidence>
<dbReference type="InterPro" id="IPR011708">
    <property type="entry name" value="DNA_pol3_alpha_NTPase_dom"/>
</dbReference>
<evidence type="ECO:0000259" key="6">
    <source>
        <dbReference type="Pfam" id="PF17657"/>
    </source>
</evidence>
<dbReference type="InterPro" id="IPR004805">
    <property type="entry name" value="DnaE2/DnaE/PolC"/>
</dbReference>
<evidence type="ECO:0000256" key="1">
    <source>
        <dbReference type="ARBA" id="ARBA00022679"/>
    </source>
</evidence>
<feature type="domain" description="DNA polymerase III alpha subunit finger" evidence="6">
    <location>
        <begin position="151"/>
        <end position="314"/>
    </location>
</feature>
<dbReference type="PANTHER" id="PTHR32294">
    <property type="entry name" value="DNA POLYMERASE III SUBUNIT ALPHA"/>
    <property type="match status" value="1"/>
</dbReference>
<protein>
    <submittedName>
        <fullName evidence="7">DNA polymerase III subunit alpha</fullName>
        <ecNumber evidence="7">2.7.7.7</ecNumber>
    </submittedName>
</protein>
<reference evidence="7 8" key="1">
    <citation type="submission" date="2017-10" db="EMBL/GenBank/DDBJ databases">
        <title>Novel microbial diversity and functional potential in the marine mammal oral microbiome.</title>
        <authorList>
            <person name="Dudek N.K."/>
            <person name="Sun C.L."/>
            <person name="Burstein D."/>
            <person name="Kantor R.S."/>
            <person name="Aliaga Goltsman D.S."/>
            <person name="Bik E.M."/>
            <person name="Thomas B.C."/>
            <person name="Banfield J.F."/>
            <person name="Relman D.A."/>
        </authorList>
    </citation>
    <scope>NUCLEOTIDE SEQUENCE [LARGE SCALE GENOMIC DNA]</scope>
    <source>
        <strain evidence="7">DOLZORAL124_49_17</strain>
    </source>
</reference>
<keyword evidence="2 7" id="KW-0548">Nucleotidyltransferase</keyword>
<comment type="caution">
    <text evidence="7">The sequence shown here is derived from an EMBL/GenBank/DDBJ whole genome shotgun (WGS) entry which is preliminary data.</text>
</comment>
<dbReference type="GO" id="GO:0003887">
    <property type="term" value="F:DNA-directed DNA polymerase activity"/>
    <property type="evidence" value="ECO:0007669"/>
    <property type="project" value="UniProtKB-KW"/>
</dbReference>
<name>A0A2G6DZX0_9BACT</name>
<evidence type="ECO:0000256" key="2">
    <source>
        <dbReference type="ARBA" id="ARBA00022695"/>
    </source>
</evidence>
<sequence>MLSYVREKYGADHVAQIITFGTMAARAAVRDAGRALGLPYGFCDQVAKIIPEFTSIDEALADVPDFKKIHKENDDARELIDTARRLEGLCRHSSVHACGVVITDKPVVEYTALQRVAGDDEATVTQYASSTKFSAVEKIGLLKMDFLGLKNLTIIQNTLRIVKKIHNIDIDIEKIPLDDHKTYTLLQNALTTGVFQLESSGMKRYLKALKPTVLEDIIAMVALYRPGPMEWIPDFIDGKHGTKQITYLHPKLEAILADTYGVAVYQEQVMRIAQDLAGFTLGEADILRKAMGKKIVKLIKEQKIKFVDGCVQQGVKRDVAEKVFSFIEPFAGYGFNRSHAACYGLIGYQTAYLKAHYPAEFMAALMTSDQGNTDRIAIEAAECRDMGIDVLPPDINESFEEFAVI</sequence>
<dbReference type="GO" id="GO:0006260">
    <property type="term" value="P:DNA replication"/>
    <property type="evidence" value="ECO:0007669"/>
    <property type="project" value="UniProtKB-KW"/>
</dbReference>
<dbReference type="Proteomes" id="UP000229740">
    <property type="component" value="Unassembled WGS sequence"/>
</dbReference>
<dbReference type="EC" id="2.7.7.7" evidence="7"/>
<dbReference type="Gene3D" id="1.10.10.1600">
    <property type="entry name" value="Bacterial DNA polymerase III alpha subunit, thumb domain"/>
    <property type="match status" value="1"/>
</dbReference>
<dbReference type="Pfam" id="PF07733">
    <property type="entry name" value="DNA_pol3_alpha"/>
    <property type="match status" value="1"/>
</dbReference>
<evidence type="ECO:0000256" key="3">
    <source>
        <dbReference type="ARBA" id="ARBA00022705"/>
    </source>
</evidence>
<dbReference type="InterPro" id="IPR041931">
    <property type="entry name" value="DNA_pol3_alpha_thumb_dom"/>
</dbReference>